<proteinExistence type="predicted"/>
<keyword evidence="16" id="KW-1185">Reference proteome</keyword>
<evidence type="ECO:0000259" key="14">
    <source>
        <dbReference type="PROSITE" id="PS50011"/>
    </source>
</evidence>
<feature type="chain" id="PRO_5041696855" description="Protein kinase domain-containing protein" evidence="13">
    <location>
        <begin position="23"/>
        <end position="594"/>
    </location>
</feature>
<evidence type="ECO:0000256" key="7">
    <source>
        <dbReference type="ARBA" id="ARBA00022777"/>
    </source>
</evidence>
<evidence type="ECO:0000313" key="15">
    <source>
        <dbReference type="EMBL" id="CAJ1977495.1"/>
    </source>
</evidence>
<dbReference type="InterPro" id="IPR000719">
    <property type="entry name" value="Prot_kinase_dom"/>
</dbReference>
<feature type="binding site" evidence="12">
    <location>
        <position position="329"/>
    </location>
    <ligand>
        <name>ATP</name>
        <dbReference type="ChEBI" id="CHEBI:30616"/>
    </ligand>
</feature>
<sequence length="594" mass="67996">MSPVYEFVLLLLFSNLLPLLLAAGFPRECPPSFPCGYLGDVSFPFTKAERQDCGFLPIRNCDDPLSHKMIQPQKNGTWFQVIRVTQLLSNPTTPFTTFQFRDEDLYALLQNQSCEAFRSNYTLPHTSPFASFSFAFTTTLVRCNRSLPFNPPTNMCNYTKCHDYNLYFGYNHSSSLTACTEVELPNKDVPDGINPFAFLTADVLIKVELTNECLDCINRQRGLCQLDSRERFYCAKSYASTLLAAGLVVLLVLVCCFWRKIFYPVFWRENPTHRIIENFLKEHGPLPTARYSFLEVQKMTNSFRNKLGQGGFGSVYKGKLPDGSVVAVKILSISKGNGEEFINEVWSISKTSHVNVIRLLGFCFENSRRALIYEFMPNGSLDKFIYEEKNELNDVHQLDWKILNDIAMGIAHGLEYLYRGCNTRIIHFDIKPHNILLDEDFCPKISDFGLAKICARKESLVSIFGARGTAGYVAPEVFSRNFGVVSHKSDVYSYGMMVLEMVGRRKNVNTDVDRSSEIYFPHWIYNRLEGNTELGLENIRNENEEQMVRKMTIVGLWCIQTLPSTRPTISRVFLRTKKQFFEELDIINGGLQIK</sequence>
<dbReference type="Pfam" id="PF00069">
    <property type="entry name" value="Pkinase"/>
    <property type="match status" value="1"/>
</dbReference>
<keyword evidence="2" id="KW-0723">Serine/threonine-protein kinase</keyword>
<feature type="signal peptide" evidence="13">
    <location>
        <begin position="1"/>
        <end position="22"/>
    </location>
</feature>
<keyword evidence="4" id="KW-0812">Transmembrane</keyword>
<evidence type="ECO:0000256" key="12">
    <source>
        <dbReference type="PROSITE-ProRule" id="PRU10141"/>
    </source>
</evidence>
<gene>
    <name evidence="15" type="ORF">AYBTSS11_LOCUS29661</name>
</gene>
<name>A0AA87BC58_9FABA</name>
<dbReference type="PROSITE" id="PS00108">
    <property type="entry name" value="PROTEIN_KINASE_ST"/>
    <property type="match status" value="1"/>
</dbReference>
<dbReference type="GO" id="GO:0005524">
    <property type="term" value="F:ATP binding"/>
    <property type="evidence" value="ECO:0007669"/>
    <property type="project" value="UniProtKB-UniRule"/>
</dbReference>
<evidence type="ECO:0000256" key="9">
    <source>
        <dbReference type="ARBA" id="ARBA00022989"/>
    </source>
</evidence>
<dbReference type="Proteomes" id="UP001189624">
    <property type="component" value="Chromosome 10"/>
</dbReference>
<dbReference type="PROSITE" id="PS00107">
    <property type="entry name" value="PROTEIN_KINASE_ATP"/>
    <property type="match status" value="1"/>
</dbReference>
<dbReference type="EMBL" id="OY731407">
    <property type="protein sequence ID" value="CAJ1977495.1"/>
    <property type="molecule type" value="Genomic_DNA"/>
</dbReference>
<dbReference type="GO" id="GO:0004674">
    <property type="term" value="F:protein serine/threonine kinase activity"/>
    <property type="evidence" value="ECO:0007669"/>
    <property type="project" value="UniProtKB-KW"/>
</dbReference>
<evidence type="ECO:0000256" key="11">
    <source>
        <dbReference type="ARBA" id="ARBA00023180"/>
    </source>
</evidence>
<dbReference type="Gene3D" id="3.30.200.20">
    <property type="entry name" value="Phosphorylase Kinase, domain 1"/>
    <property type="match status" value="1"/>
</dbReference>
<dbReference type="GO" id="GO:0016020">
    <property type="term" value="C:membrane"/>
    <property type="evidence" value="ECO:0007669"/>
    <property type="project" value="UniProtKB-SubCell"/>
</dbReference>
<dbReference type="FunFam" id="1.10.510.10:FF:000590">
    <property type="entry name" value="PR5-like receptor kinase"/>
    <property type="match status" value="1"/>
</dbReference>
<evidence type="ECO:0000256" key="3">
    <source>
        <dbReference type="ARBA" id="ARBA00022679"/>
    </source>
</evidence>
<evidence type="ECO:0000256" key="2">
    <source>
        <dbReference type="ARBA" id="ARBA00022527"/>
    </source>
</evidence>
<organism evidence="15 16">
    <name type="scientific">Sphenostylis stenocarpa</name>
    <dbReference type="NCBI Taxonomy" id="92480"/>
    <lineage>
        <taxon>Eukaryota</taxon>
        <taxon>Viridiplantae</taxon>
        <taxon>Streptophyta</taxon>
        <taxon>Embryophyta</taxon>
        <taxon>Tracheophyta</taxon>
        <taxon>Spermatophyta</taxon>
        <taxon>Magnoliopsida</taxon>
        <taxon>eudicotyledons</taxon>
        <taxon>Gunneridae</taxon>
        <taxon>Pentapetalae</taxon>
        <taxon>rosids</taxon>
        <taxon>fabids</taxon>
        <taxon>Fabales</taxon>
        <taxon>Fabaceae</taxon>
        <taxon>Papilionoideae</taxon>
        <taxon>50 kb inversion clade</taxon>
        <taxon>NPAAA clade</taxon>
        <taxon>indigoferoid/millettioid clade</taxon>
        <taxon>Phaseoleae</taxon>
        <taxon>Sphenostylis</taxon>
    </lineage>
</organism>
<keyword evidence="8 12" id="KW-0067">ATP-binding</keyword>
<evidence type="ECO:0000256" key="10">
    <source>
        <dbReference type="ARBA" id="ARBA00023136"/>
    </source>
</evidence>
<dbReference type="FunFam" id="3.30.200.20:FF:000178">
    <property type="entry name" value="serine/threonine-protein kinase PBS1-like"/>
    <property type="match status" value="1"/>
</dbReference>
<evidence type="ECO:0000256" key="5">
    <source>
        <dbReference type="ARBA" id="ARBA00022729"/>
    </source>
</evidence>
<feature type="domain" description="Protein kinase" evidence="14">
    <location>
        <begin position="301"/>
        <end position="581"/>
    </location>
</feature>
<evidence type="ECO:0000313" key="16">
    <source>
        <dbReference type="Proteomes" id="UP001189624"/>
    </source>
</evidence>
<evidence type="ECO:0000256" key="8">
    <source>
        <dbReference type="ARBA" id="ARBA00022840"/>
    </source>
</evidence>
<dbReference type="Gene3D" id="1.10.510.10">
    <property type="entry name" value="Transferase(Phosphotransferase) domain 1"/>
    <property type="match status" value="1"/>
</dbReference>
<accession>A0AA87BC58</accession>
<keyword evidence="11" id="KW-0325">Glycoprotein</keyword>
<dbReference type="AlphaFoldDB" id="A0AA87BC58"/>
<keyword evidence="10" id="KW-0472">Membrane</keyword>
<dbReference type="SMART" id="SM00220">
    <property type="entry name" value="S_TKc"/>
    <property type="match status" value="1"/>
</dbReference>
<evidence type="ECO:0000256" key="6">
    <source>
        <dbReference type="ARBA" id="ARBA00022741"/>
    </source>
</evidence>
<evidence type="ECO:0000256" key="1">
    <source>
        <dbReference type="ARBA" id="ARBA00004479"/>
    </source>
</evidence>
<dbReference type="PANTHER" id="PTHR27009">
    <property type="entry name" value="RUST RESISTANCE KINASE LR10-RELATED"/>
    <property type="match status" value="1"/>
</dbReference>
<evidence type="ECO:0000256" key="13">
    <source>
        <dbReference type="SAM" id="SignalP"/>
    </source>
</evidence>
<keyword evidence="6 12" id="KW-0547">Nucleotide-binding</keyword>
<keyword evidence="5 13" id="KW-0732">Signal</keyword>
<dbReference type="SUPFAM" id="SSF56112">
    <property type="entry name" value="Protein kinase-like (PK-like)"/>
    <property type="match status" value="1"/>
</dbReference>
<protein>
    <recommendedName>
        <fullName evidence="14">Protein kinase domain-containing protein</fullName>
    </recommendedName>
</protein>
<keyword evidence="9" id="KW-1133">Transmembrane helix</keyword>
<keyword evidence="7" id="KW-0418">Kinase</keyword>
<evidence type="ECO:0000256" key="4">
    <source>
        <dbReference type="ARBA" id="ARBA00022692"/>
    </source>
</evidence>
<dbReference type="PROSITE" id="PS50011">
    <property type="entry name" value="PROTEIN_KINASE_DOM"/>
    <property type="match status" value="1"/>
</dbReference>
<reference evidence="15" key="1">
    <citation type="submission" date="2023-10" db="EMBL/GenBank/DDBJ databases">
        <authorList>
            <person name="Domelevo Entfellner J.-B."/>
        </authorList>
    </citation>
    <scope>NUCLEOTIDE SEQUENCE</scope>
</reference>
<dbReference type="InterPro" id="IPR045874">
    <property type="entry name" value="LRK10/LRL21-25-like"/>
</dbReference>
<dbReference type="Gramene" id="rna-AYBTSS11_LOCUS29661">
    <property type="protein sequence ID" value="CAJ1977495.1"/>
    <property type="gene ID" value="gene-AYBTSS11_LOCUS29661"/>
</dbReference>
<dbReference type="InterPro" id="IPR008271">
    <property type="entry name" value="Ser/Thr_kinase_AS"/>
</dbReference>
<dbReference type="InterPro" id="IPR011009">
    <property type="entry name" value="Kinase-like_dom_sf"/>
</dbReference>
<dbReference type="InterPro" id="IPR017441">
    <property type="entry name" value="Protein_kinase_ATP_BS"/>
</dbReference>
<comment type="subcellular location">
    <subcellularLocation>
        <location evidence="1">Membrane</location>
        <topology evidence="1">Single-pass type I membrane protein</topology>
    </subcellularLocation>
</comment>
<keyword evidence="3" id="KW-0808">Transferase</keyword>